<evidence type="ECO:0000313" key="2">
    <source>
        <dbReference type="EMBL" id="KPV73092.1"/>
    </source>
</evidence>
<evidence type="ECO:0000256" key="1">
    <source>
        <dbReference type="SAM" id="MobiDB-lite"/>
    </source>
</evidence>
<name>A0A0P9GJB4_RHOGW</name>
<gene>
    <name evidence="2" type="ORF">RHOBADRAFT_55320</name>
</gene>
<feature type="non-terminal residue" evidence="2">
    <location>
        <position position="1"/>
    </location>
</feature>
<keyword evidence="3" id="KW-1185">Reference proteome</keyword>
<protein>
    <submittedName>
        <fullName evidence="2">Uncharacterized protein</fullName>
    </submittedName>
</protein>
<feature type="compositionally biased region" description="Basic residues" evidence="1">
    <location>
        <begin position="27"/>
        <end position="36"/>
    </location>
</feature>
<organism evidence="2 3">
    <name type="scientific">Rhodotorula graminis (strain WP1)</name>
    <dbReference type="NCBI Taxonomy" id="578459"/>
    <lineage>
        <taxon>Eukaryota</taxon>
        <taxon>Fungi</taxon>
        <taxon>Dikarya</taxon>
        <taxon>Basidiomycota</taxon>
        <taxon>Pucciniomycotina</taxon>
        <taxon>Microbotryomycetes</taxon>
        <taxon>Sporidiobolales</taxon>
        <taxon>Sporidiobolaceae</taxon>
        <taxon>Rhodotorula</taxon>
    </lineage>
</organism>
<reference evidence="2 3" key="1">
    <citation type="journal article" date="2015" name="Front. Microbiol.">
        <title>Genome sequence of the plant growth promoting endophytic yeast Rhodotorula graminis WP1.</title>
        <authorList>
            <person name="Firrincieli A."/>
            <person name="Otillar R."/>
            <person name="Salamov A."/>
            <person name="Schmutz J."/>
            <person name="Khan Z."/>
            <person name="Redman R.S."/>
            <person name="Fleck N.D."/>
            <person name="Lindquist E."/>
            <person name="Grigoriev I.V."/>
            <person name="Doty S.L."/>
        </authorList>
    </citation>
    <scope>NUCLEOTIDE SEQUENCE [LARGE SCALE GENOMIC DNA]</scope>
    <source>
        <strain evidence="2 3">WP1</strain>
    </source>
</reference>
<proteinExistence type="predicted"/>
<dbReference type="Proteomes" id="UP000053890">
    <property type="component" value="Unassembled WGS sequence"/>
</dbReference>
<dbReference type="RefSeq" id="XP_018269141.1">
    <property type="nucleotide sequence ID" value="XM_018417788.1"/>
</dbReference>
<dbReference type="GeneID" id="28978236"/>
<dbReference type="AlphaFoldDB" id="A0A0P9GJB4"/>
<feature type="compositionally biased region" description="Basic and acidic residues" evidence="1">
    <location>
        <begin position="92"/>
        <end position="102"/>
    </location>
</feature>
<feature type="compositionally biased region" description="Basic and acidic residues" evidence="1">
    <location>
        <begin position="58"/>
        <end position="79"/>
    </location>
</feature>
<feature type="region of interest" description="Disordered" evidence="1">
    <location>
        <begin position="1"/>
        <end position="102"/>
    </location>
</feature>
<sequence>VCRPSTSRPRASIRPDGARPSPDGPRRLARVGPRRRGGSDARRVGRRPVRPATAARGDAVDLAERDPRRGAGEVGRGEPEGIPAPEVAVRLHGQDDDGRRDVRGEGLCRAAQAVRELVGASSVTERRRRTTSRAVIYRATDD</sequence>
<accession>A0A0P9GJB4</accession>
<evidence type="ECO:0000313" key="3">
    <source>
        <dbReference type="Proteomes" id="UP000053890"/>
    </source>
</evidence>
<dbReference type="EMBL" id="KQ474084">
    <property type="protein sequence ID" value="KPV73092.1"/>
    <property type="molecule type" value="Genomic_DNA"/>
</dbReference>
<feature type="non-terminal residue" evidence="2">
    <location>
        <position position="142"/>
    </location>
</feature>